<dbReference type="VEuPathDB" id="VectorBase:HLOH_065177"/>
<dbReference type="OrthoDB" id="10405197at2759"/>
<dbReference type="Proteomes" id="UP000821853">
    <property type="component" value="Chromosome 1"/>
</dbReference>
<comment type="caution">
    <text evidence="1">The sequence shown here is derived from an EMBL/GenBank/DDBJ whole genome shotgun (WGS) entry which is preliminary data.</text>
</comment>
<organism evidence="1 2">
    <name type="scientific">Haemaphysalis longicornis</name>
    <name type="common">Bush tick</name>
    <dbReference type="NCBI Taxonomy" id="44386"/>
    <lineage>
        <taxon>Eukaryota</taxon>
        <taxon>Metazoa</taxon>
        <taxon>Ecdysozoa</taxon>
        <taxon>Arthropoda</taxon>
        <taxon>Chelicerata</taxon>
        <taxon>Arachnida</taxon>
        <taxon>Acari</taxon>
        <taxon>Parasitiformes</taxon>
        <taxon>Ixodida</taxon>
        <taxon>Ixodoidea</taxon>
        <taxon>Ixodidae</taxon>
        <taxon>Haemaphysalinae</taxon>
        <taxon>Haemaphysalis</taxon>
    </lineage>
</organism>
<dbReference type="EMBL" id="JABSTR010000001">
    <property type="protein sequence ID" value="KAH9362301.1"/>
    <property type="molecule type" value="Genomic_DNA"/>
</dbReference>
<evidence type="ECO:0000313" key="2">
    <source>
        <dbReference type="Proteomes" id="UP000821853"/>
    </source>
</evidence>
<name>A0A9J6FH02_HAELO</name>
<gene>
    <name evidence="1" type="ORF">HPB48_002279</name>
</gene>
<proteinExistence type="predicted"/>
<accession>A0A9J6FH02</accession>
<sequence>MKICDDLQGTLSTKKSWKLLRHLIDPLKNKSASARDLTRTINTYDGCGERLIRELTSKCLKTEKLER</sequence>
<dbReference type="AlphaFoldDB" id="A0A9J6FH02"/>
<protein>
    <submittedName>
        <fullName evidence="1">Uncharacterized protein</fullName>
    </submittedName>
</protein>
<reference evidence="1 2" key="1">
    <citation type="journal article" date="2020" name="Cell">
        <title>Large-Scale Comparative Analyses of Tick Genomes Elucidate Their Genetic Diversity and Vector Capacities.</title>
        <authorList>
            <consortium name="Tick Genome and Microbiome Consortium (TIGMIC)"/>
            <person name="Jia N."/>
            <person name="Wang J."/>
            <person name="Shi W."/>
            <person name="Du L."/>
            <person name="Sun Y."/>
            <person name="Zhan W."/>
            <person name="Jiang J.F."/>
            <person name="Wang Q."/>
            <person name="Zhang B."/>
            <person name="Ji P."/>
            <person name="Bell-Sakyi L."/>
            <person name="Cui X.M."/>
            <person name="Yuan T.T."/>
            <person name="Jiang B.G."/>
            <person name="Yang W.F."/>
            <person name="Lam T.T."/>
            <person name="Chang Q.C."/>
            <person name="Ding S.J."/>
            <person name="Wang X.J."/>
            <person name="Zhu J.G."/>
            <person name="Ruan X.D."/>
            <person name="Zhao L."/>
            <person name="Wei J.T."/>
            <person name="Ye R.Z."/>
            <person name="Que T.C."/>
            <person name="Du C.H."/>
            <person name="Zhou Y.H."/>
            <person name="Cheng J.X."/>
            <person name="Dai P.F."/>
            <person name="Guo W.B."/>
            <person name="Han X.H."/>
            <person name="Huang E.J."/>
            <person name="Li L.F."/>
            <person name="Wei W."/>
            <person name="Gao Y.C."/>
            <person name="Liu J.Z."/>
            <person name="Shao H.Z."/>
            <person name="Wang X."/>
            <person name="Wang C.C."/>
            <person name="Yang T.C."/>
            <person name="Huo Q.B."/>
            <person name="Li W."/>
            <person name="Chen H.Y."/>
            <person name="Chen S.E."/>
            <person name="Zhou L.G."/>
            <person name="Ni X.B."/>
            <person name="Tian J.H."/>
            <person name="Sheng Y."/>
            <person name="Liu T."/>
            <person name="Pan Y.S."/>
            <person name="Xia L.Y."/>
            <person name="Li J."/>
            <person name="Zhao F."/>
            <person name="Cao W.C."/>
        </authorList>
    </citation>
    <scope>NUCLEOTIDE SEQUENCE [LARGE SCALE GENOMIC DNA]</scope>
    <source>
        <strain evidence="1">HaeL-2018</strain>
    </source>
</reference>
<keyword evidence="2" id="KW-1185">Reference proteome</keyword>
<evidence type="ECO:0000313" key="1">
    <source>
        <dbReference type="EMBL" id="KAH9362301.1"/>
    </source>
</evidence>